<dbReference type="SUPFAM" id="SSF102114">
    <property type="entry name" value="Radical SAM enzymes"/>
    <property type="match status" value="1"/>
</dbReference>
<dbReference type="GeneID" id="78353547"/>
<dbReference type="SFLD" id="SFLDS00029">
    <property type="entry name" value="Radical_SAM"/>
    <property type="match status" value="1"/>
</dbReference>
<dbReference type="PANTHER" id="PTHR30352:SF2">
    <property type="entry name" value="ANAEROBIC RIBONUCLEOSIDE-TRIPHOSPHATE REDUCTASE-ACTIVATING PROTEIN"/>
    <property type="match status" value="1"/>
</dbReference>
<comment type="cofactor">
    <cofactor evidence="1">
        <name>[4Fe-4S] cluster</name>
        <dbReference type="ChEBI" id="CHEBI:49883"/>
    </cofactor>
</comment>
<dbReference type="GO" id="GO:0046872">
    <property type="term" value="F:metal ion binding"/>
    <property type="evidence" value="ECO:0007669"/>
    <property type="project" value="UniProtKB-KW"/>
</dbReference>
<dbReference type="SFLD" id="SFLDG01066">
    <property type="entry name" value="organic_radical-activating_enz"/>
    <property type="match status" value="1"/>
</dbReference>
<gene>
    <name evidence="7" type="ORF">HMPREF1862_00494</name>
</gene>
<evidence type="ECO:0000256" key="3">
    <source>
        <dbReference type="ARBA" id="ARBA00022691"/>
    </source>
</evidence>
<dbReference type="SFLD" id="SFLDG01063">
    <property type="entry name" value="activating_enzymes__group_1"/>
    <property type="match status" value="1"/>
</dbReference>
<keyword evidence="5" id="KW-0408">Iron</keyword>
<dbReference type="InterPro" id="IPR013785">
    <property type="entry name" value="Aldolase_TIM"/>
</dbReference>
<dbReference type="InterPro" id="IPR007197">
    <property type="entry name" value="rSAM"/>
</dbReference>
<dbReference type="GO" id="GO:0043365">
    <property type="term" value="F:[formate-C-acetyltransferase]-activating enzyme activity"/>
    <property type="evidence" value="ECO:0007669"/>
    <property type="project" value="InterPro"/>
</dbReference>
<dbReference type="GO" id="GO:0004748">
    <property type="term" value="F:ribonucleoside-diphosphate reductase activity, thioredoxin disulfide as acceptor"/>
    <property type="evidence" value="ECO:0007669"/>
    <property type="project" value="TreeGrafter"/>
</dbReference>
<evidence type="ECO:0000256" key="6">
    <source>
        <dbReference type="ARBA" id="ARBA00023014"/>
    </source>
</evidence>
<reference evidence="7 8" key="1">
    <citation type="submission" date="2016-01" db="EMBL/GenBank/DDBJ databases">
        <authorList>
            <person name="Mitreva M."/>
            <person name="Pepin K.H."/>
            <person name="Mihindukulasuriya K.A."/>
            <person name="Fulton R."/>
            <person name="Fronick C."/>
            <person name="O'Laughlin M."/>
            <person name="Miner T."/>
            <person name="Herter B."/>
            <person name="Rosa B.A."/>
            <person name="Cordes M."/>
            <person name="Tomlinson C."/>
            <person name="Wollam A."/>
            <person name="Palsikar V.B."/>
            <person name="Mardis E.R."/>
            <person name="Wilson R.K."/>
        </authorList>
    </citation>
    <scope>NUCLEOTIDE SEQUENCE [LARGE SCALE GENOMIC DNA]</scope>
    <source>
        <strain evidence="7 8">DNF00696</strain>
    </source>
</reference>
<evidence type="ECO:0000313" key="7">
    <source>
        <dbReference type="EMBL" id="KXB81519.1"/>
    </source>
</evidence>
<evidence type="ECO:0000313" key="8">
    <source>
        <dbReference type="Proteomes" id="UP000070572"/>
    </source>
</evidence>
<comment type="caution">
    <text evidence="7">The sequence shown here is derived from an EMBL/GenBank/DDBJ whole genome shotgun (WGS) entry which is preliminary data.</text>
</comment>
<dbReference type="CDD" id="cd01335">
    <property type="entry name" value="Radical_SAM"/>
    <property type="match status" value="1"/>
</dbReference>
<keyword evidence="6" id="KW-0411">Iron-sulfur</keyword>
<dbReference type="EMBL" id="LSDN01000008">
    <property type="protein sequence ID" value="KXB81519.1"/>
    <property type="molecule type" value="Genomic_DNA"/>
</dbReference>
<dbReference type="AlphaFoldDB" id="A0AB34X0V1"/>
<dbReference type="Pfam" id="PF13353">
    <property type="entry name" value="Fer4_12"/>
    <property type="match status" value="1"/>
</dbReference>
<dbReference type="InterPro" id="IPR034457">
    <property type="entry name" value="Organic_radical-activating"/>
</dbReference>
<protein>
    <submittedName>
        <fullName evidence="7">Anaerobic ribonucleoside-triphosphate reductase activating protein</fullName>
    </submittedName>
</protein>
<accession>A0AB34X0V1</accession>
<dbReference type="SFLD" id="SFLDF00299">
    <property type="entry name" value="anaerobic_ribonucleoside-triph"/>
    <property type="match status" value="1"/>
</dbReference>
<organism evidence="7 8">
    <name type="scientific">Varibaculum cambriense</name>
    <dbReference type="NCBI Taxonomy" id="184870"/>
    <lineage>
        <taxon>Bacteria</taxon>
        <taxon>Bacillati</taxon>
        <taxon>Actinomycetota</taxon>
        <taxon>Actinomycetes</taxon>
        <taxon>Actinomycetales</taxon>
        <taxon>Actinomycetaceae</taxon>
        <taxon>Varibaculum</taxon>
    </lineage>
</organism>
<evidence type="ECO:0000256" key="1">
    <source>
        <dbReference type="ARBA" id="ARBA00001966"/>
    </source>
</evidence>
<name>A0AB34X0V1_9ACTO</name>
<keyword evidence="4" id="KW-0479">Metal-binding</keyword>
<keyword evidence="3" id="KW-0949">S-adenosyl-L-methionine</keyword>
<evidence type="ECO:0000256" key="5">
    <source>
        <dbReference type="ARBA" id="ARBA00023004"/>
    </source>
</evidence>
<evidence type="ECO:0000256" key="2">
    <source>
        <dbReference type="ARBA" id="ARBA00022485"/>
    </source>
</evidence>
<dbReference type="Proteomes" id="UP000070572">
    <property type="component" value="Unassembled WGS sequence"/>
</dbReference>
<keyword evidence="2" id="KW-0004">4Fe-4S</keyword>
<dbReference type="NCBIfam" id="TIGR02491">
    <property type="entry name" value="NrdG"/>
    <property type="match status" value="1"/>
</dbReference>
<sequence>MKKLDFTSCGADAITSSRPAALPTHKIIGEQVCREPNLLTETVRAAQAEAVPGTFQLPATWQENPGIEQPGGQGAGNVVTPHEAAVSHKVRQPRKPGAWDGRKMSQRYVADYKPFVMVDGEGVRCSIYVSGCPFHCPSCYNVASQNFRYGEPYTPELEDRIMEDCAKSYVDGLSLVGGEPFLNSPVLLPLVQHFRKEFGNTKTIWSWTGYTWEQLQVETPDKQMLLAQLDVLVDGPFIQEQFYHDLSFRGSRNQRIIDVPASFHAGEVRLWKNGDYA</sequence>
<dbReference type="PANTHER" id="PTHR30352">
    <property type="entry name" value="PYRUVATE FORMATE-LYASE-ACTIVATING ENZYME"/>
    <property type="match status" value="1"/>
</dbReference>
<dbReference type="Gene3D" id="3.20.20.70">
    <property type="entry name" value="Aldolase class I"/>
    <property type="match status" value="1"/>
</dbReference>
<proteinExistence type="predicted"/>
<dbReference type="InterPro" id="IPR058240">
    <property type="entry name" value="rSAM_sf"/>
</dbReference>
<dbReference type="InterPro" id="IPR012837">
    <property type="entry name" value="NrdG"/>
</dbReference>
<evidence type="ECO:0000256" key="4">
    <source>
        <dbReference type="ARBA" id="ARBA00022723"/>
    </source>
</evidence>
<dbReference type="RefSeq" id="WP_022865486.1">
    <property type="nucleotide sequence ID" value="NZ_CAUPGC010000019.1"/>
</dbReference>
<dbReference type="GO" id="GO:0051539">
    <property type="term" value="F:4 iron, 4 sulfur cluster binding"/>
    <property type="evidence" value="ECO:0007669"/>
    <property type="project" value="UniProtKB-KW"/>
</dbReference>